<dbReference type="EMBL" id="CAUOFW020005314">
    <property type="protein sequence ID" value="CAK9169559.1"/>
    <property type="molecule type" value="Genomic_DNA"/>
</dbReference>
<gene>
    <name evidence="2" type="ORF">ILEXP_LOCUS39017</name>
</gene>
<evidence type="ECO:0000313" key="3">
    <source>
        <dbReference type="Proteomes" id="UP001642360"/>
    </source>
</evidence>
<feature type="transmembrane region" description="Helical" evidence="1">
    <location>
        <begin position="121"/>
        <end position="144"/>
    </location>
</feature>
<proteinExistence type="predicted"/>
<keyword evidence="3" id="KW-1185">Reference proteome</keyword>
<accession>A0ABC8TRQ5</accession>
<feature type="transmembrane region" description="Helical" evidence="1">
    <location>
        <begin position="54"/>
        <end position="74"/>
    </location>
</feature>
<dbReference type="AlphaFoldDB" id="A0ABC8TRQ5"/>
<keyword evidence="1" id="KW-1133">Transmembrane helix</keyword>
<organism evidence="2 3">
    <name type="scientific">Ilex paraguariensis</name>
    <name type="common">yerba mate</name>
    <dbReference type="NCBI Taxonomy" id="185542"/>
    <lineage>
        <taxon>Eukaryota</taxon>
        <taxon>Viridiplantae</taxon>
        <taxon>Streptophyta</taxon>
        <taxon>Embryophyta</taxon>
        <taxon>Tracheophyta</taxon>
        <taxon>Spermatophyta</taxon>
        <taxon>Magnoliopsida</taxon>
        <taxon>eudicotyledons</taxon>
        <taxon>Gunneridae</taxon>
        <taxon>Pentapetalae</taxon>
        <taxon>asterids</taxon>
        <taxon>campanulids</taxon>
        <taxon>Aquifoliales</taxon>
        <taxon>Aquifoliaceae</taxon>
        <taxon>Ilex</taxon>
    </lineage>
</organism>
<evidence type="ECO:0000256" key="1">
    <source>
        <dbReference type="SAM" id="Phobius"/>
    </source>
</evidence>
<keyword evidence="1" id="KW-0812">Transmembrane</keyword>
<feature type="transmembrane region" description="Helical" evidence="1">
    <location>
        <begin position="14"/>
        <end position="33"/>
    </location>
</feature>
<comment type="caution">
    <text evidence="2">The sequence shown here is derived from an EMBL/GenBank/DDBJ whole genome shotgun (WGS) entry which is preliminary data.</text>
</comment>
<dbReference type="Proteomes" id="UP001642360">
    <property type="component" value="Unassembled WGS sequence"/>
</dbReference>
<evidence type="ECO:0000313" key="2">
    <source>
        <dbReference type="EMBL" id="CAK9169559.1"/>
    </source>
</evidence>
<keyword evidence="1" id="KW-0472">Membrane</keyword>
<sequence>MGLGWVSGAVGSEFSGLLGVDFAGLGWVFQGVLGGFQGVRDGFQIWRWGWEFRWCWVVVGGGGFSVWVVGGGWWVDCKGFGVGFSGGVGCGIGGGGLGGVGLLLVGVGFRYGWLVVGGLQGAWGVGVALGVGVSVVFGCCWWGWDFGMGGWWWVYCKGFKGWVCGGVKVVTGGGIKWCWVVEFG</sequence>
<protein>
    <submittedName>
        <fullName evidence="2">Uncharacterized protein</fullName>
    </submittedName>
</protein>
<feature type="transmembrane region" description="Helical" evidence="1">
    <location>
        <begin position="86"/>
        <end position="109"/>
    </location>
</feature>
<name>A0ABC8TRQ5_9AQUA</name>
<reference evidence="2 3" key="1">
    <citation type="submission" date="2024-02" db="EMBL/GenBank/DDBJ databases">
        <authorList>
            <person name="Vignale AGUSTIN F."/>
            <person name="Sosa J E."/>
            <person name="Modenutti C."/>
        </authorList>
    </citation>
    <scope>NUCLEOTIDE SEQUENCE [LARGE SCALE GENOMIC DNA]</scope>
</reference>